<evidence type="ECO:0000313" key="7">
    <source>
        <dbReference type="EMBL" id="QDS92514.1"/>
    </source>
</evidence>
<protein>
    <submittedName>
        <fullName evidence="7">Tyrosine recombinase XerD</fullName>
    </submittedName>
</protein>
<dbReference type="InterPro" id="IPR011010">
    <property type="entry name" value="DNA_brk_join_enz"/>
</dbReference>
<dbReference type="GO" id="GO:0003677">
    <property type="term" value="F:DNA binding"/>
    <property type="evidence" value="ECO:0007669"/>
    <property type="project" value="UniProtKB-UniRule"/>
</dbReference>
<keyword evidence="3" id="KW-0233">DNA recombination</keyword>
<dbReference type="InterPro" id="IPR044068">
    <property type="entry name" value="CB"/>
</dbReference>
<dbReference type="InterPro" id="IPR010998">
    <property type="entry name" value="Integrase_recombinase_N"/>
</dbReference>
<evidence type="ECO:0000259" key="6">
    <source>
        <dbReference type="PROSITE" id="PS51900"/>
    </source>
</evidence>
<feature type="domain" description="Tyr recombinase" evidence="5">
    <location>
        <begin position="152"/>
        <end position="326"/>
    </location>
</feature>
<dbReference type="EMBL" id="CP036262">
    <property type="protein sequence ID" value="QDS92514.1"/>
    <property type="molecule type" value="Genomic_DNA"/>
</dbReference>
<keyword evidence="8" id="KW-1185">Reference proteome</keyword>
<dbReference type="Proteomes" id="UP000320672">
    <property type="component" value="Chromosome"/>
</dbReference>
<accession>A0A517MC94</accession>
<dbReference type="Pfam" id="PF00589">
    <property type="entry name" value="Phage_integrase"/>
    <property type="match status" value="1"/>
</dbReference>
<evidence type="ECO:0000256" key="4">
    <source>
        <dbReference type="PROSITE-ProRule" id="PRU01248"/>
    </source>
</evidence>
<dbReference type="SUPFAM" id="SSF56349">
    <property type="entry name" value="DNA breaking-rejoining enzymes"/>
    <property type="match status" value="1"/>
</dbReference>
<proteinExistence type="predicted"/>
<dbReference type="InterPro" id="IPR013762">
    <property type="entry name" value="Integrase-like_cat_sf"/>
</dbReference>
<sequence length="335" mass="38412">MPRKPKPFFRKQTKSWYCSINGRQISLGKDKKQAEQKFYELMTDRESVAADVGSLYDLSQVYLDWCQANRKPTTYDSYLHYLKSFIQSVGKRLKPSQLKTHHVTKWHEGLAISSTSQNDAVSKVQRMLNWAVEQDYISRNPIVGMKKPKRKRRDIFYSPEQWAQIRAEATGPFVDFLDFLYITGCRPKEARTIEKRHLHSGDLIIFPIDESKGETDSRVIYLVPEAQEIVNRLAQEHPTGPVFINTRGNPWSKDSIKCRLTRISKKVGFRVIAYGARHSWATEALTTGGIDPISVAHLMGHKDPSMVARVYSHIAKNPNFLRQQAMKAVSGRNSA</sequence>
<feature type="domain" description="Core-binding (CB)" evidence="6">
    <location>
        <begin position="53"/>
        <end position="132"/>
    </location>
</feature>
<name>A0A517MC94_9BACT</name>
<dbReference type="Gene3D" id="1.10.443.10">
    <property type="entry name" value="Intergrase catalytic core"/>
    <property type="match status" value="1"/>
</dbReference>
<evidence type="ECO:0000256" key="2">
    <source>
        <dbReference type="ARBA" id="ARBA00023125"/>
    </source>
</evidence>
<dbReference type="PROSITE" id="PS51900">
    <property type="entry name" value="CB"/>
    <property type="match status" value="1"/>
</dbReference>
<dbReference type="GO" id="GO:0006310">
    <property type="term" value="P:DNA recombination"/>
    <property type="evidence" value="ECO:0007669"/>
    <property type="project" value="UniProtKB-KW"/>
</dbReference>
<evidence type="ECO:0000313" key="8">
    <source>
        <dbReference type="Proteomes" id="UP000320672"/>
    </source>
</evidence>
<dbReference type="RefSeq" id="WP_218933041.1">
    <property type="nucleotide sequence ID" value="NZ_CP036262.1"/>
</dbReference>
<evidence type="ECO:0000256" key="3">
    <source>
        <dbReference type="ARBA" id="ARBA00023172"/>
    </source>
</evidence>
<keyword evidence="2 4" id="KW-0238">DNA-binding</keyword>
<dbReference type="GO" id="GO:0015074">
    <property type="term" value="P:DNA integration"/>
    <property type="evidence" value="ECO:0007669"/>
    <property type="project" value="UniProtKB-KW"/>
</dbReference>
<dbReference type="InterPro" id="IPR002104">
    <property type="entry name" value="Integrase_catalytic"/>
</dbReference>
<dbReference type="InterPro" id="IPR050090">
    <property type="entry name" value="Tyrosine_recombinase_XerCD"/>
</dbReference>
<dbReference type="KEGG" id="rml:FF011L_12600"/>
<organism evidence="7 8">
    <name type="scientific">Roseimaritima multifibrata</name>
    <dbReference type="NCBI Taxonomy" id="1930274"/>
    <lineage>
        <taxon>Bacteria</taxon>
        <taxon>Pseudomonadati</taxon>
        <taxon>Planctomycetota</taxon>
        <taxon>Planctomycetia</taxon>
        <taxon>Pirellulales</taxon>
        <taxon>Pirellulaceae</taxon>
        <taxon>Roseimaritima</taxon>
    </lineage>
</organism>
<dbReference type="Gene3D" id="1.10.150.130">
    <property type="match status" value="1"/>
</dbReference>
<gene>
    <name evidence="7" type="primary">xerD_3</name>
    <name evidence="7" type="ORF">FF011L_12600</name>
</gene>
<dbReference type="PANTHER" id="PTHR30349">
    <property type="entry name" value="PHAGE INTEGRASE-RELATED"/>
    <property type="match status" value="1"/>
</dbReference>
<dbReference type="PROSITE" id="PS51898">
    <property type="entry name" value="TYR_RECOMBINASE"/>
    <property type="match status" value="1"/>
</dbReference>
<dbReference type="PANTHER" id="PTHR30349:SF88">
    <property type="entry name" value="BLL1584 PROTEIN"/>
    <property type="match status" value="1"/>
</dbReference>
<dbReference type="AlphaFoldDB" id="A0A517MC94"/>
<keyword evidence="1" id="KW-0229">DNA integration</keyword>
<evidence type="ECO:0000259" key="5">
    <source>
        <dbReference type="PROSITE" id="PS51898"/>
    </source>
</evidence>
<reference evidence="7 8" key="1">
    <citation type="submission" date="2019-02" db="EMBL/GenBank/DDBJ databases">
        <title>Deep-cultivation of Planctomycetes and their phenomic and genomic characterization uncovers novel biology.</title>
        <authorList>
            <person name="Wiegand S."/>
            <person name="Jogler M."/>
            <person name="Boedeker C."/>
            <person name="Pinto D."/>
            <person name="Vollmers J."/>
            <person name="Rivas-Marin E."/>
            <person name="Kohn T."/>
            <person name="Peeters S.H."/>
            <person name="Heuer A."/>
            <person name="Rast P."/>
            <person name="Oberbeckmann S."/>
            <person name="Bunk B."/>
            <person name="Jeske O."/>
            <person name="Meyerdierks A."/>
            <person name="Storesund J.E."/>
            <person name="Kallscheuer N."/>
            <person name="Luecker S."/>
            <person name="Lage O.M."/>
            <person name="Pohl T."/>
            <person name="Merkel B.J."/>
            <person name="Hornburger P."/>
            <person name="Mueller R.-W."/>
            <person name="Bruemmer F."/>
            <person name="Labrenz M."/>
            <person name="Spormann A.M."/>
            <person name="Op den Camp H."/>
            <person name="Overmann J."/>
            <person name="Amann R."/>
            <person name="Jetten M.S.M."/>
            <person name="Mascher T."/>
            <person name="Medema M.H."/>
            <person name="Devos D.P."/>
            <person name="Kaster A.-K."/>
            <person name="Ovreas L."/>
            <person name="Rohde M."/>
            <person name="Galperin M.Y."/>
            <person name="Jogler C."/>
        </authorList>
    </citation>
    <scope>NUCLEOTIDE SEQUENCE [LARGE SCALE GENOMIC DNA]</scope>
    <source>
        <strain evidence="7 8">FF011L</strain>
    </source>
</reference>
<evidence type="ECO:0000256" key="1">
    <source>
        <dbReference type="ARBA" id="ARBA00022908"/>
    </source>
</evidence>